<accession>A0A6A6HWM0</accession>
<protein>
    <submittedName>
        <fullName evidence="1">Uncharacterized protein</fullName>
    </submittedName>
</protein>
<gene>
    <name evidence="1" type="ORF">BU26DRAFT_510436</name>
</gene>
<dbReference type="RefSeq" id="XP_033677599.1">
    <property type="nucleotide sequence ID" value="XM_033827229.1"/>
</dbReference>
<dbReference type="AlphaFoldDB" id="A0A6A6HWM0"/>
<name>A0A6A6HWM0_9PLEO</name>
<organism evidence="1 2">
    <name type="scientific">Trematosphaeria pertusa</name>
    <dbReference type="NCBI Taxonomy" id="390896"/>
    <lineage>
        <taxon>Eukaryota</taxon>
        <taxon>Fungi</taxon>
        <taxon>Dikarya</taxon>
        <taxon>Ascomycota</taxon>
        <taxon>Pezizomycotina</taxon>
        <taxon>Dothideomycetes</taxon>
        <taxon>Pleosporomycetidae</taxon>
        <taxon>Pleosporales</taxon>
        <taxon>Massarineae</taxon>
        <taxon>Trematosphaeriaceae</taxon>
        <taxon>Trematosphaeria</taxon>
    </lineage>
</organism>
<dbReference type="Proteomes" id="UP000800094">
    <property type="component" value="Unassembled WGS sequence"/>
</dbReference>
<keyword evidence="2" id="KW-1185">Reference proteome</keyword>
<proteinExistence type="predicted"/>
<evidence type="ECO:0000313" key="1">
    <source>
        <dbReference type="EMBL" id="KAF2242595.1"/>
    </source>
</evidence>
<sequence>MSYYSSIPIIFVALTHHRDRLGAVSIVSESVPSRSFSSLAYFASNTSAFRKHVLVPFHHQFMKLSSTSYWRILRNYKSRPHMRWWPVSTPYSTTASQARGYRRDRGIIFRIAKRNGDIQGLLAVLSQTSIRRYVRWLIIELRVSFLGAQWGYTIPPVRIAADFEPGPAIVRKRTATFTDCCLEVDTGVPKSLA</sequence>
<reference evidence="1" key="1">
    <citation type="journal article" date="2020" name="Stud. Mycol.">
        <title>101 Dothideomycetes genomes: a test case for predicting lifestyles and emergence of pathogens.</title>
        <authorList>
            <person name="Haridas S."/>
            <person name="Albert R."/>
            <person name="Binder M."/>
            <person name="Bloem J."/>
            <person name="Labutti K."/>
            <person name="Salamov A."/>
            <person name="Andreopoulos B."/>
            <person name="Baker S."/>
            <person name="Barry K."/>
            <person name="Bills G."/>
            <person name="Bluhm B."/>
            <person name="Cannon C."/>
            <person name="Castanera R."/>
            <person name="Culley D."/>
            <person name="Daum C."/>
            <person name="Ezra D."/>
            <person name="Gonzalez J."/>
            <person name="Henrissat B."/>
            <person name="Kuo A."/>
            <person name="Liang C."/>
            <person name="Lipzen A."/>
            <person name="Lutzoni F."/>
            <person name="Magnuson J."/>
            <person name="Mondo S."/>
            <person name="Nolan M."/>
            <person name="Ohm R."/>
            <person name="Pangilinan J."/>
            <person name="Park H.-J."/>
            <person name="Ramirez L."/>
            <person name="Alfaro M."/>
            <person name="Sun H."/>
            <person name="Tritt A."/>
            <person name="Yoshinaga Y."/>
            <person name="Zwiers L.-H."/>
            <person name="Turgeon B."/>
            <person name="Goodwin S."/>
            <person name="Spatafora J."/>
            <person name="Crous P."/>
            <person name="Grigoriev I."/>
        </authorList>
    </citation>
    <scope>NUCLEOTIDE SEQUENCE</scope>
    <source>
        <strain evidence="1">CBS 122368</strain>
    </source>
</reference>
<dbReference type="EMBL" id="ML987207">
    <property type="protein sequence ID" value="KAF2242595.1"/>
    <property type="molecule type" value="Genomic_DNA"/>
</dbReference>
<evidence type="ECO:0000313" key="2">
    <source>
        <dbReference type="Proteomes" id="UP000800094"/>
    </source>
</evidence>
<dbReference type="GeneID" id="54580559"/>